<reference evidence="5" key="1">
    <citation type="submission" date="2025-08" db="UniProtKB">
        <authorList>
            <consortium name="Ensembl"/>
        </authorList>
    </citation>
    <scope>IDENTIFICATION</scope>
</reference>
<evidence type="ECO:0000256" key="3">
    <source>
        <dbReference type="RuleBase" id="RU369028"/>
    </source>
</evidence>
<dbReference type="AlphaFoldDB" id="A0A3Q3DD13"/>
<dbReference type="InterPro" id="IPR045258">
    <property type="entry name" value="ACAP1/2/3-like"/>
</dbReference>
<comment type="domain">
    <text evidence="3">PH domain binds phospholipids including phosphatidic acid, phosphatidylinositol 3-phosphate, phosphatidylinositol 3,5-bisphosphate (PIP2) and phosphatidylinositol 3,4,5-trisphosphate (PIP3). May mediate protein binding to PIP2 or PIP3 containing membranes.</text>
</comment>
<comment type="subcellular location">
    <subcellularLocation>
        <location evidence="3">Endosome membrane</location>
        <topology evidence="3">Peripheral membrane protein</topology>
    </subcellularLocation>
</comment>
<keyword evidence="1 3" id="KW-0479">Metal-binding</keyword>
<dbReference type="PANTHER" id="PTHR23180:SF407">
    <property type="entry name" value="ARF-GAP WITH COILED-COIL, ANK REPEAT AND PH DOMAIN-CONTAINING PROTEIN 3"/>
    <property type="match status" value="1"/>
</dbReference>
<keyword evidence="3" id="KW-0040">ANK repeat</keyword>
<evidence type="ECO:0000313" key="6">
    <source>
        <dbReference type="Proteomes" id="UP000264820"/>
    </source>
</evidence>
<reference evidence="5" key="2">
    <citation type="submission" date="2025-09" db="UniProtKB">
        <authorList>
            <consortium name="Ensembl"/>
        </authorList>
    </citation>
    <scope>IDENTIFICATION</scope>
</reference>
<feature type="domain" description="BAR" evidence="4">
    <location>
        <begin position="1"/>
        <end position="110"/>
    </location>
</feature>
<keyword evidence="3" id="KW-0863">Zinc-finger</keyword>
<dbReference type="SUPFAM" id="SSF103657">
    <property type="entry name" value="BAR/IMD domain-like"/>
    <property type="match status" value="1"/>
</dbReference>
<dbReference type="Pfam" id="PF16746">
    <property type="entry name" value="BAR_3"/>
    <property type="match status" value="1"/>
</dbReference>
<evidence type="ECO:0000259" key="4">
    <source>
        <dbReference type="Pfam" id="PF16746"/>
    </source>
</evidence>
<dbReference type="GO" id="GO:0008270">
    <property type="term" value="F:zinc ion binding"/>
    <property type="evidence" value="ECO:0007669"/>
    <property type="project" value="UniProtKB-KW"/>
</dbReference>
<dbReference type="PANTHER" id="PTHR23180">
    <property type="entry name" value="CENTAURIN/ARF"/>
    <property type="match status" value="1"/>
</dbReference>
<evidence type="ECO:0000256" key="1">
    <source>
        <dbReference type="ARBA" id="ARBA00022723"/>
    </source>
</evidence>
<comment type="activity regulation">
    <text evidence="3">GAP activity stimulated by phosphatidylinositol 4,5-bisphosphate (PIP2) and phosphatidic acid.</text>
</comment>
<sequence length="133" mass="15792">DVRKFKETRKHFERVREDVEIAQVKNAQAPRTKAHEVEEATCALSVARKCFRHLALDYVLQLQINVFQAKKKFEILDAMLSFMRAQYSLFQQGYRRLEEADPYMKKLAAEFLSQMLFDQAQHSVKQQLQHFIK</sequence>
<evidence type="ECO:0000256" key="2">
    <source>
        <dbReference type="ARBA" id="ARBA00022833"/>
    </source>
</evidence>
<comment type="function">
    <text evidence="3">GTPase-activating protein for the ADP ribosylation factor family.</text>
</comment>
<dbReference type="InterPro" id="IPR004148">
    <property type="entry name" value="BAR_dom"/>
</dbReference>
<organism evidence="5 6">
    <name type="scientific">Hippocampus comes</name>
    <name type="common">Tiger tail seahorse</name>
    <dbReference type="NCBI Taxonomy" id="109280"/>
    <lineage>
        <taxon>Eukaryota</taxon>
        <taxon>Metazoa</taxon>
        <taxon>Chordata</taxon>
        <taxon>Craniata</taxon>
        <taxon>Vertebrata</taxon>
        <taxon>Euteleostomi</taxon>
        <taxon>Actinopterygii</taxon>
        <taxon>Neopterygii</taxon>
        <taxon>Teleostei</taxon>
        <taxon>Neoteleostei</taxon>
        <taxon>Acanthomorphata</taxon>
        <taxon>Syngnathiaria</taxon>
        <taxon>Syngnathiformes</taxon>
        <taxon>Syngnathoidei</taxon>
        <taxon>Syngnathidae</taxon>
        <taxon>Hippocampus</taxon>
    </lineage>
</organism>
<keyword evidence="3" id="KW-0677">Repeat</keyword>
<dbReference type="Proteomes" id="UP000264820">
    <property type="component" value="Unplaced"/>
</dbReference>
<dbReference type="GO" id="GO:0010008">
    <property type="term" value="C:endosome membrane"/>
    <property type="evidence" value="ECO:0007669"/>
    <property type="project" value="UniProtKB-SubCell"/>
</dbReference>
<dbReference type="InterPro" id="IPR027267">
    <property type="entry name" value="AH/BAR_dom_sf"/>
</dbReference>
<keyword evidence="6" id="KW-1185">Reference proteome</keyword>
<name>A0A3Q3DD13_HIPCM</name>
<dbReference type="GO" id="GO:0005096">
    <property type="term" value="F:GTPase activator activity"/>
    <property type="evidence" value="ECO:0007669"/>
    <property type="project" value="UniProtKB-KW"/>
</dbReference>
<proteinExistence type="predicted"/>
<protein>
    <recommendedName>
        <fullName evidence="3">Arf-GAP with coiled-coil, ANK repeat and PH domain-containing protein</fullName>
        <shortName evidence="3">Cnt-b</shortName>
    </recommendedName>
    <alternativeName>
        <fullName evidence="3">Centaurin-beta</fullName>
    </alternativeName>
</protein>
<keyword evidence="2 3" id="KW-0862">Zinc</keyword>
<evidence type="ECO:0000313" key="5">
    <source>
        <dbReference type="Ensembl" id="ENSHCOP00000008939.1"/>
    </source>
</evidence>
<keyword evidence="3" id="KW-0967">Endosome</keyword>
<comment type="domain">
    <text evidence="3">The BAR domain mediates homodimerization, it can neither bind membrane nor impart curvature, but instead requires the neighboring PH domain to achieve these functions.</text>
</comment>
<accession>A0A3Q3DD13</accession>
<dbReference type="Gene3D" id="1.20.1270.60">
    <property type="entry name" value="Arfaptin homology (AH) domain/BAR domain"/>
    <property type="match status" value="1"/>
</dbReference>
<keyword evidence="3" id="KW-0343">GTPase activation</keyword>
<dbReference type="GeneTree" id="ENSGT00940000156199"/>
<dbReference type="Ensembl" id="ENSHCOT00000014921.1">
    <property type="protein sequence ID" value="ENSHCOP00000008939.1"/>
    <property type="gene ID" value="ENSHCOG00000011504.1"/>
</dbReference>